<organism evidence="5 6">
    <name type="scientific">Acinetobacter apis</name>
    <dbReference type="NCBI Taxonomy" id="1229165"/>
    <lineage>
        <taxon>Bacteria</taxon>
        <taxon>Pseudomonadati</taxon>
        <taxon>Pseudomonadota</taxon>
        <taxon>Gammaproteobacteria</taxon>
        <taxon>Moraxellales</taxon>
        <taxon>Moraxellaceae</taxon>
        <taxon>Acinetobacter</taxon>
    </lineage>
</organism>
<evidence type="ECO:0000259" key="4">
    <source>
        <dbReference type="SMART" id="SM00062"/>
    </source>
</evidence>
<dbReference type="CDD" id="cd01004">
    <property type="entry name" value="PBP2_MidA_like"/>
    <property type="match status" value="1"/>
</dbReference>
<dbReference type="SMART" id="SM00062">
    <property type="entry name" value="PBPb"/>
    <property type="match status" value="1"/>
</dbReference>
<dbReference type="RefSeq" id="WP_088823263.1">
    <property type="nucleotide sequence ID" value="NZ_FZLN01000001.1"/>
</dbReference>
<keyword evidence="2 3" id="KW-0732">Signal</keyword>
<dbReference type="InterPro" id="IPR001638">
    <property type="entry name" value="Solute-binding_3/MltF_N"/>
</dbReference>
<dbReference type="SUPFAM" id="SSF53850">
    <property type="entry name" value="Periplasmic binding protein-like II"/>
    <property type="match status" value="1"/>
</dbReference>
<dbReference type="Proteomes" id="UP000243463">
    <property type="component" value="Unassembled WGS sequence"/>
</dbReference>
<name>A0A217EFJ9_9GAMM</name>
<dbReference type="EMBL" id="FZLN01000001">
    <property type="protein sequence ID" value="SNQ29281.1"/>
    <property type="molecule type" value="Genomic_DNA"/>
</dbReference>
<dbReference type="PANTHER" id="PTHR35936">
    <property type="entry name" value="MEMBRANE-BOUND LYTIC MUREIN TRANSGLYCOSYLASE F"/>
    <property type="match status" value="1"/>
</dbReference>
<feature type="chain" id="PRO_5013392907" evidence="3">
    <location>
        <begin position="23"/>
        <end position="337"/>
    </location>
</feature>
<evidence type="ECO:0000256" key="2">
    <source>
        <dbReference type="ARBA" id="ARBA00022729"/>
    </source>
</evidence>
<evidence type="ECO:0000313" key="5">
    <source>
        <dbReference type="EMBL" id="SNQ29281.1"/>
    </source>
</evidence>
<dbReference type="OrthoDB" id="9768183at2"/>
<reference evidence="6" key="1">
    <citation type="submission" date="2017-06" db="EMBL/GenBank/DDBJ databases">
        <authorList>
            <person name="Varghese N."/>
            <person name="Submissions S."/>
        </authorList>
    </citation>
    <scope>NUCLEOTIDE SEQUENCE [LARGE SCALE GENOMIC DNA]</scope>
    <source>
        <strain evidence="6">ANC 5114</strain>
    </source>
</reference>
<accession>A0A217EFJ9</accession>
<dbReference type="PROSITE" id="PS51257">
    <property type="entry name" value="PROKAR_LIPOPROTEIN"/>
    <property type="match status" value="1"/>
</dbReference>
<dbReference type="Pfam" id="PF00497">
    <property type="entry name" value="SBP_bac_3"/>
    <property type="match status" value="1"/>
</dbReference>
<evidence type="ECO:0000256" key="1">
    <source>
        <dbReference type="ARBA" id="ARBA00010333"/>
    </source>
</evidence>
<keyword evidence="6" id="KW-1185">Reference proteome</keyword>
<dbReference type="AlphaFoldDB" id="A0A217EFJ9"/>
<gene>
    <name evidence="5" type="ORF">SAMN05444584_1228</name>
</gene>
<protein>
    <submittedName>
        <fullName evidence="5">Amino acid ABC transporter substrate-binding protein, PAAT family</fullName>
    </submittedName>
</protein>
<feature type="domain" description="Solute-binding protein family 3/N-terminal" evidence="4">
    <location>
        <begin position="90"/>
        <end position="322"/>
    </location>
</feature>
<proteinExistence type="inferred from homology"/>
<feature type="signal peptide" evidence="3">
    <location>
        <begin position="1"/>
        <end position="22"/>
    </location>
</feature>
<evidence type="ECO:0000313" key="6">
    <source>
        <dbReference type="Proteomes" id="UP000243463"/>
    </source>
</evidence>
<dbReference type="PANTHER" id="PTHR35936:SF17">
    <property type="entry name" value="ARGININE-BINDING EXTRACELLULAR PROTEIN ARTP"/>
    <property type="match status" value="1"/>
</dbReference>
<evidence type="ECO:0000256" key="3">
    <source>
        <dbReference type="SAM" id="SignalP"/>
    </source>
</evidence>
<sequence length="337" mass="35706">MQVKPRYFVLSLLAVSLGLGLAGCGQPDASKSSGTASQVASTASPTVEKSALHEQEIAKLTANTVPINTAKNPAAIAKIPHDYKFVNEGYFTVAAITGLPPLSVLAPDNKTDIGTEVDFARLIADSLGLKLKLVRTSWEDWPLGVSSGKYDAAISNITVTKERKEKFDFATYRRDVLAFYVADKSSIQQIKGPDDIAGLKIVVGSGTNQEKVLLDWIQDNKKKGLKPAEALYYGDSASASLALQSGRVDAIFGPNVAYAWQAVNGAKIRSVGTALGGGTRPADLGVTLKKGTGLVDAVQVAINGFIKTGEYQQVLNRWGTQAEALEQSQINPPGLGD</sequence>
<dbReference type="Gene3D" id="3.40.190.10">
    <property type="entry name" value="Periplasmic binding protein-like II"/>
    <property type="match status" value="2"/>
</dbReference>
<comment type="similarity">
    <text evidence="1">Belongs to the bacterial solute-binding protein 3 family.</text>
</comment>